<dbReference type="InterPro" id="IPR010921">
    <property type="entry name" value="Trp_repressor/repl_initiator"/>
</dbReference>
<accession>A0A0F9JI24</accession>
<evidence type="ECO:0000313" key="2">
    <source>
        <dbReference type="EMBL" id="KKM05396.1"/>
    </source>
</evidence>
<proteinExistence type="predicted"/>
<gene>
    <name evidence="2" type="ORF">LCGC14_1754520</name>
</gene>
<feature type="coiled-coil region" evidence="1">
    <location>
        <begin position="56"/>
        <end position="83"/>
    </location>
</feature>
<name>A0A0F9JI24_9ZZZZ</name>
<protein>
    <recommendedName>
        <fullName evidence="3">Transposase</fullName>
    </recommendedName>
</protein>
<dbReference type="AlphaFoldDB" id="A0A0F9JI24"/>
<dbReference type="SUPFAM" id="SSF48295">
    <property type="entry name" value="TrpR-like"/>
    <property type="match status" value="1"/>
</dbReference>
<reference evidence="2" key="1">
    <citation type="journal article" date="2015" name="Nature">
        <title>Complex archaea that bridge the gap between prokaryotes and eukaryotes.</title>
        <authorList>
            <person name="Spang A."/>
            <person name="Saw J.H."/>
            <person name="Jorgensen S.L."/>
            <person name="Zaremba-Niedzwiedzka K."/>
            <person name="Martijn J."/>
            <person name="Lind A.E."/>
            <person name="van Eijk R."/>
            <person name="Schleper C."/>
            <person name="Guy L."/>
            <person name="Ettema T.J."/>
        </authorList>
    </citation>
    <scope>NUCLEOTIDE SEQUENCE</scope>
</reference>
<dbReference type="GO" id="GO:0043565">
    <property type="term" value="F:sequence-specific DNA binding"/>
    <property type="evidence" value="ECO:0007669"/>
    <property type="project" value="InterPro"/>
</dbReference>
<sequence>MNKKYKSYKPEFKLKVALEALKNKKTANQIASDYEISKTLVCDWKKCLIQKGSNVFQNVDKKAKNKKEDVDFLQQQIGRLTASYTTKFNLR</sequence>
<comment type="caution">
    <text evidence="2">The sequence shown here is derived from an EMBL/GenBank/DDBJ whole genome shotgun (WGS) entry which is preliminary data.</text>
</comment>
<dbReference type="EMBL" id="LAZR01016235">
    <property type="protein sequence ID" value="KKM05396.1"/>
    <property type="molecule type" value="Genomic_DNA"/>
</dbReference>
<evidence type="ECO:0008006" key="3">
    <source>
        <dbReference type="Google" id="ProtNLM"/>
    </source>
</evidence>
<evidence type="ECO:0000256" key="1">
    <source>
        <dbReference type="SAM" id="Coils"/>
    </source>
</evidence>
<organism evidence="2">
    <name type="scientific">marine sediment metagenome</name>
    <dbReference type="NCBI Taxonomy" id="412755"/>
    <lineage>
        <taxon>unclassified sequences</taxon>
        <taxon>metagenomes</taxon>
        <taxon>ecological metagenomes</taxon>
    </lineage>
</organism>
<keyword evidence="1" id="KW-0175">Coiled coil</keyword>